<gene>
    <name evidence="2" type="ORF">J2Z66_005319</name>
</gene>
<dbReference type="SUPFAM" id="SSF53613">
    <property type="entry name" value="Ribokinase-like"/>
    <property type="match status" value="1"/>
</dbReference>
<dbReference type="InterPro" id="IPR029056">
    <property type="entry name" value="Ribokinase-like"/>
</dbReference>
<keyword evidence="2" id="KW-0418">Kinase</keyword>
<dbReference type="Pfam" id="PF00294">
    <property type="entry name" value="PfkB"/>
    <property type="match status" value="1"/>
</dbReference>
<feature type="domain" description="Carbohydrate kinase PfkB" evidence="1">
    <location>
        <begin position="239"/>
        <end position="353"/>
    </location>
</feature>
<sequence>MPIKGAADSGYMKPGAALPDELLQRGVTLVEELPRDAAERLLQGISRLKAGVIGDACLDAYWHADMTRSELSRETPHFSLPVIREHYSPGAAGNVAANLRALGCAEVRICSVIGEDWRGHMLRQSFAKLGINDSHLLTADNWVTPAYCKPFRHGWQQVQQEDPRLDFNNHTPMRAETISLLIAQLDQMAEQVDIIAVTDQLACGVIVPVVRDRLSEWAARGKTIVVDSRNRIGNFSGVIVKPNEIEAQQWVKPAGDPTGGSWAEWLESARKLSLTVGAPCCLTLGGNGSLWVEGEHCFWAPSRRAEPPLDIVGAGDCFAAGLACALGAGSSGAEAMAFAHIGASIVVRKIGMTGTAAPAEIMNTFMRDA</sequence>
<proteinExistence type="predicted"/>
<evidence type="ECO:0000313" key="2">
    <source>
        <dbReference type="EMBL" id="MBP1993693.1"/>
    </source>
</evidence>
<dbReference type="RefSeq" id="WP_209975572.1">
    <property type="nucleotide sequence ID" value="NZ_JAGGLB010000020.1"/>
</dbReference>
<dbReference type="PANTHER" id="PTHR46969:SF1">
    <property type="entry name" value="BIFUNCTIONAL PROTEIN HLDE"/>
    <property type="match status" value="1"/>
</dbReference>
<evidence type="ECO:0000313" key="3">
    <source>
        <dbReference type="Proteomes" id="UP001519287"/>
    </source>
</evidence>
<accession>A0ABS4J1J5</accession>
<name>A0ABS4J1J5_9BACL</name>
<dbReference type="InterPro" id="IPR011611">
    <property type="entry name" value="PfkB_dom"/>
</dbReference>
<organism evidence="2 3">
    <name type="scientific">Paenibacillus eucommiae</name>
    <dbReference type="NCBI Taxonomy" id="1355755"/>
    <lineage>
        <taxon>Bacteria</taxon>
        <taxon>Bacillati</taxon>
        <taxon>Bacillota</taxon>
        <taxon>Bacilli</taxon>
        <taxon>Bacillales</taxon>
        <taxon>Paenibacillaceae</taxon>
        <taxon>Paenibacillus</taxon>
    </lineage>
</organism>
<dbReference type="PANTHER" id="PTHR46969">
    <property type="entry name" value="BIFUNCTIONAL PROTEIN HLDE"/>
    <property type="match status" value="1"/>
</dbReference>
<dbReference type="Gene3D" id="3.40.1190.20">
    <property type="match status" value="1"/>
</dbReference>
<keyword evidence="3" id="KW-1185">Reference proteome</keyword>
<dbReference type="Proteomes" id="UP001519287">
    <property type="component" value="Unassembled WGS sequence"/>
</dbReference>
<dbReference type="EMBL" id="JAGGLB010000020">
    <property type="protein sequence ID" value="MBP1993693.1"/>
    <property type="molecule type" value="Genomic_DNA"/>
</dbReference>
<protein>
    <submittedName>
        <fullName evidence="2">RfaE bifunctional protein kinase chain/domain</fullName>
    </submittedName>
</protein>
<keyword evidence="2" id="KW-0808">Transferase</keyword>
<reference evidence="2 3" key="1">
    <citation type="submission" date="2021-03" db="EMBL/GenBank/DDBJ databases">
        <title>Genomic Encyclopedia of Type Strains, Phase IV (KMG-IV): sequencing the most valuable type-strain genomes for metagenomic binning, comparative biology and taxonomic classification.</title>
        <authorList>
            <person name="Goeker M."/>
        </authorList>
    </citation>
    <scope>NUCLEOTIDE SEQUENCE [LARGE SCALE GENOMIC DNA]</scope>
    <source>
        <strain evidence="2 3">DSM 26048</strain>
    </source>
</reference>
<evidence type="ECO:0000259" key="1">
    <source>
        <dbReference type="Pfam" id="PF00294"/>
    </source>
</evidence>
<comment type="caution">
    <text evidence="2">The sequence shown here is derived from an EMBL/GenBank/DDBJ whole genome shotgun (WGS) entry which is preliminary data.</text>
</comment>
<dbReference type="GO" id="GO:0016301">
    <property type="term" value="F:kinase activity"/>
    <property type="evidence" value="ECO:0007669"/>
    <property type="project" value="UniProtKB-KW"/>
</dbReference>